<dbReference type="Gene3D" id="3.50.50.60">
    <property type="entry name" value="FAD/NAD(P)-binding domain"/>
    <property type="match status" value="1"/>
</dbReference>
<name>A0ABP8MM11_9BACT</name>
<comment type="similarity">
    <text evidence="2 5">Belongs to the GMC oxidoreductase family.</text>
</comment>
<keyword evidence="4 5" id="KW-0274">FAD</keyword>
<evidence type="ECO:0000256" key="3">
    <source>
        <dbReference type="ARBA" id="ARBA00022630"/>
    </source>
</evidence>
<dbReference type="InterPro" id="IPR000172">
    <property type="entry name" value="GMC_OxRdtase_N"/>
</dbReference>
<dbReference type="PANTHER" id="PTHR11552:SF147">
    <property type="entry name" value="CHOLINE DEHYDROGENASE, MITOCHONDRIAL"/>
    <property type="match status" value="1"/>
</dbReference>
<dbReference type="SUPFAM" id="SSF54373">
    <property type="entry name" value="FAD-linked reductases, C-terminal domain"/>
    <property type="match status" value="1"/>
</dbReference>
<organism evidence="8 9">
    <name type="scientific">Novipirellula rosea</name>
    <dbReference type="NCBI Taxonomy" id="1031540"/>
    <lineage>
        <taxon>Bacteria</taxon>
        <taxon>Pseudomonadati</taxon>
        <taxon>Planctomycetota</taxon>
        <taxon>Planctomycetia</taxon>
        <taxon>Pirellulales</taxon>
        <taxon>Pirellulaceae</taxon>
        <taxon>Novipirellula</taxon>
    </lineage>
</organism>
<dbReference type="InterPro" id="IPR012132">
    <property type="entry name" value="GMC_OxRdtase"/>
</dbReference>
<reference evidence="9" key="1">
    <citation type="journal article" date="2019" name="Int. J. Syst. Evol. Microbiol.">
        <title>The Global Catalogue of Microorganisms (GCM) 10K type strain sequencing project: providing services to taxonomists for standard genome sequencing and annotation.</title>
        <authorList>
            <consortium name="The Broad Institute Genomics Platform"/>
            <consortium name="The Broad Institute Genome Sequencing Center for Infectious Disease"/>
            <person name="Wu L."/>
            <person name="Ma J."/>
        </authorList>
    </citation>
    <scope>NUCLEOTIDE SEQUENCE [LARGE SCALE GENOMIC DNA]</scope>
    <source>
        <strain evidence="9">JCM 17759</strain>
    </source>
</reference>
<evidence type="ECO:0000313" key="9">
    <source>
        <dbReference type="Proteomes" id="UP001500840"/>
    </source>
</evidence>
<dbReference type="InterPro" id="IPR036188">
    <property type="entry name" value="FAD/NAD-bd_sf"/>
</dbReference>
<evidence type="ECO:0000259" key="6">
    <source>
        <dbReference type="PROSITE" id="PS00623"/>
    </source>
</evidence>
<evidence type="ECO:0000313" key="8">
    <source>
        <dbReference type="EMBL" id="GAA4452905.1"/>
    </source>
</evidence>
<feature type="domain" description="Glucose-methanol-choline oxidoreductase N-terminal" evidence="7">
    <location>
        <begin position="226"/>
        <end position="240"/>
    </location>
</feature>
<feature type="domain" description="Glucose-methanol-choline oxidoreductase N-terminal" evidence="6">
    <location>
        <begin position="87"/>
        <end position="110"/>
    </location>
</feature>
<dbReference type="RefSeq" id="WP_345322076.1">
    <property type="nucleotide sequence ID" value="NZ_BAABGA010000029.1"/>
</dbReference>
<dbReference type="Proteomes" id="UP001500840">
    <property type="component" value="Unassembled WGS sequence"/>
</dbReference>
<dbReference type="Gene3D" id="3.30.560.10">
    <property type="entry name" value="Glucose Oxidase, domain 3"/>
    <property type="match status" value="1"/>
</dbReference>
<dbReference type="InterPro" id="IPR007867">
    <property type="entry name" value="GMC_OxRtase_C"/>
</dbReference>
<evidence type="ECO:0000256" key="1">
    <source>
        <dbReference type="ARBA" id="ARBA00001974"/>
    </source>
</evidence>
<evidence type="ECO:0000256" key="4">
    <source>
        <dbReference type="ARBA" id="ARBA00022827"/>
    </source>
</evidence>
<keyword evidence="9" id="KW-1185">Reference proteome</keyword>
<dbReference type="Pfam" id="PF05199">
    <property type="entry name" value="GMC_oxred_C"/>
    <property type="match status" value="1"/>
</dbReference>
<comment type="cofactor">
    <cofactor evidence="1">
        <name>FAD</name>
        <dbReference type="ChEBI" id="CHEBI:57692"/>
    </cofactor>
</comment>
<dbReference type="Pfam" id="PF00732">
    <property type="entry name" value="GMC_oxred_N"/>
    <property type="match status" value="2"/>
</dbReference>
<comment type="caution">
    <text evidence="8">The sequence shown here is derived from an EMBL/GenBank/DDBJ whole genome shotgun (WGS) entry which is preliminary data.</text>
</comment>
<accession>A0ABP8MM11</accession>
<dbReference type="PANTHER" id="PTHR11552">
    <property type="entry name" value="GLUCOSE-METHANOL-CHOLINE GMC OXIDOREDUCTASE"/>
    <property type="match status" value="1"/>
</dbReference>
<protein>
    <submittedName>
        <fullName evidence="8">GMC family oxidoreductase</fullName>
    </submittedName>
</protein>
<evidence type="ECO:0000259" key="7">
    <source>
        <dbReference type="PROSITE" id="PS00624"/>
    </source>
</evidence>
<dbReference type="PROSITE" id="PS00623">
    <property type="entry name" value="GMC_OXRED_1"/>
    <property type="match status" value="1"/>
</dbReference>
<dbReference type="PROSITE" id="PS00624">
    <property type="entry name" value="GMC_OXRED_2"/>
    <property type="match status" value="1"/>
</dbReference>
<sequence length="487" mass="52078">MPSPDILIVGAGSAGCTLAHLLHHQHGYSVTLIEPGAAENPEIVAATEIDHTRPARWLKLLGSSSDWNYATEASKSLAGRSLNCPRGRGVGGSSRINAMIWFSPTDDDFNMFSAAAADDRWSTESLRSAYQAAERLVQPESARWISDPAERFLQAATPFGTPQAYRRMNRNGRRWSPAALVADSPGVQMIRGTVDRVLFRDDQAIGVQLADGSKIRGSKRVILSAGSIASPAILMRSGIGPRDSLVDAGGQAWLDAAEVGQRLQDHLVMPVVFSTNPAARFDLNVSPRDLVRFDTLGRGPLASNIAEAGGLFANDTIQIHVTPTHYLRFPQPGAPAAMTIAVNPARPKSRGQLAIRSLDANEPPQIDLGYLADPADVATTVAGVKLARSIAMQSPLRDWIGPELVPGAKRDSDQTIAKSISRYAQTLYHPVGTCGLGRVVDADLSVIGTRRLSIVDASVFPELTVGNPNAMVIALAMWFADQLAGTC</sequence>
<gene>
    <name evidence="8" type="ORF">GCM10023156_22990</name>
</gene>
<dbReference type="PIRSF" id="PIRSF000137">
    <property type="entry name" value="Alcohol_oxidase"/>
    <property type="match status" value="1"/>
</dbReference>
<dbReference type="EMBL" id="BAABGA010000029">
    <property type="protein sequence ID" value="GAA4452905.1"/>
    <property type="molecule type" value="Genomic_DNA"/>
</dbReference>
<proteinExistence type="inferred from homology"/>
<keyword evidence="3 5" id="KW-0285">Flavoprotein</keyword>
<evidence type="ECO:0000256" key="5">
    <source>
        <dbReference type="RuleBase" id="RU003968"/>
    </source>
</evidence>
<evidence type="ECO:0000256" key="2">
    <source>
        <dbReference type="ARBA" id="ARBA00010790"/>
    </source>
</evidence>
<dbReference type="SUPFAM" id="SSF51905">
    <property type="entry name" value="FAD/NAD(P)-binding domain"/>
    <property type="match status" value="1"/>
</dbReference>